<dbReference type="OrthoDB" id="2963168at2759"/>
<dbReference type="PANTHER" id="PTHR14187">
    <property type="entry name" value="ALPHA KINASE/ELONGATION FACTOR 2 KINASE"/>
    <property type="match status" value="1"/>
</dbReference>
<evidence type="ECO:0000313" key="1">
    <source>
        <dbReference type="EMBL" id="KAF9526169.1"/>
    </source>
</evidence>
<comment type="caution">
    <text evidence="1">The sequence shown here is derived from an EMBL/GenBank/DDBJ whole genome shotgun (WGS) entry which is preliminary data.</text>
</comment>
<evidence type="ECO:0008006" key="3">
    <source>
        <dbReference type="Google" id="ProtNLM"/>
    </source>
</evidence>
<evidence type="ECO:0000313" key="2">
    <source>
        <dbReference type="Proteomes" id="UP000807306"/>
    </source>
</evidence>
<dbReference type="Proteomes" id="UP000807306">
    <property type="component" value="Unassembled WGS sequence"/>
</dbReference>
<protein>
    <recommendedName>
        <fullName evidence="3">Heat shock 70 kDa protein 12A</fullName>
    </recommendedName>
</protein>
<reference evidence="1" key="1">
    <citation type="submission" date="2020-11" db="EMBL/GenBank/DDBJ databases">
        <authorList>
            <consortium name="DOE Joint Genome Institute"/>
            <person name="Ahrendt S."/>
            <person name="Riley R."/>
            <person name="Andreopoulos W."/>
            <person name="Labutti K."/>
            <person name="Pangilinan J."/>
            <person name="Ruiz-Duenas F.J."/>
            <person name="Barrasa J.M."/>
            <person name="Sanchez-Garcia M."/>
            <person name="Camarero S."/>
            <person name="Miyauchi S."/>
            <person name="Serrano A."/>
            <person name="Linde D."/>
            <person name="Babiker R."/>
            <person name="Drula E."/>
            <person name="Ayuso-Fernandez I."/>
            <person name="Pacheco R."/>
            <person name="Padilla G."/>
            <person name="Ferreira P."/>
            <person name="Barriuso J."/>
            <person name="Kellner H."/>
            <person name="Castanera R."/>
            <person name="Alfaro M."/>
            <person name="Ramirez L."/>
            <person name="Pisabarro A.G."/>
            <person name="Kuo A."/>
            <person name="Tritt A."/>
            <person name="Lipzen A."/>
            <person name="He G."/>
            <person name="Yan M."/>
            <person name="Ng V."/>
            <person name="Cullen D."/>
            <person name="Martin F."/>
            <person name="Rosso M.-N."/>
            <person name="Henrissat B."/>
            <person name="Hibbett D."/>
            <person name="Martinez A.T."/>
            <person name="Grigoriev I.V."/>
        </authorList>
    </citation>
    <scope>NUCLEOTIDE SEQUENCE</scope>
    <source>
        <strain evidence="1">CBS 506.95</strain>
    </source>
</reference>
<dbReference type="PANTHER" id="PTHR14187:SF5">
    <property type="entry name" value="HEAT SHOCK 70 KDA PROTEIN 12A"/>
    <property type="match status" value="1"/>
</dbReference>
<accession>A0A9P6EBU9</accession>
<sequence length="601" mass="66611">MSGDGRAALSVSRRVPYGGTRRKLILAFDVGTTFSGISYSILDPGQIPTIKGVTQFPAQEATSGACKIPTIIYYDEQGRVKAVGAEATQDGVYDTAQEENWTKAEWFKLHLRSKFGSSGDLSALIPPLPVGKTVVDVFADLLFYLLQCTSAYIEDTDPNGRALWHDFTSATSSPNTSSNDGIHFILSHPNGWEGKEQVQMREAAVKAGLIPDNPEAQHRITFVTEGEASLHFAVHSGLLSHISGDEGVIVVDAGGGTIDVSTYSRRGEQAFEETAIPQCYFHGSVFVTTAAKGFLQETLSESPFIDDLDHITSCFDKTTKLRFRNDQEPQYIKFGGSRDNDAHANIRFGQMKIEGVDVAKFFQAPINCVVKVVLEQKQKSPKTIRHVVLVGGFAASAWFFRKVKDVLFERGVTVIRPENNVVKAVSDGAVSFYLDHFVRTRVAKVTYGIKKNTVFDPSDPEHQTRSTQMYVDKEGTRRLKGAFAAILIKGTQVEEEEKFSQSFHRSFEQPMDSASIDTSLRCYRGDNSTPKWLDSDSNNFNIVCTLHAVVPTQRCVNNFGKTYYKASYSIVLLFGLTELKAYTQWKENGVLKTSPVQIIYD</sequence>
<dbReference type="InterPro" id="IPR043129">
    <property type="entry name" value="ATPase_NBD"/>
</dbReference>
<name>A0A9P6EBU9_9AGAR</name>
<keyword evidence="2" id="KW-1185">Reference proteome</keyword>
<dbReference type="SUPFAM" id="SSF53067">
    <property type="entry name" value="Actin-like ATPase domain"/>
    <property type="match status" value="2"/>
</dbReference>
<dbReference type="Gene3D" id="3.30.420.40">
    <property type="match status" value="1"/>
</dbReference>
<dbReference type="CDD" id="cd10170">
    <property type="entry name" value="ASKHA_NBD_HSP70"/>
    <property type="match status" value="1"/>
</dbReference>
<dbReference type="AlphaFoldDB" id="A0A9P6EBU9"/>
<gene>
    <name evidence="1" type="ORF">CPB83DRAFT_908573</name>
</gene>
<proteinExistence type="predicted"/>
<dbReference type="EMBL" id="MU157874">
    <property type="protein sequence ID" value="KAF9526169.1"/>
    <property type="molecule type" value="Genomic_DNA"/>
</dbReference>
<organism evidence="1 2">
    <name type="scientific">Crepidotus variabilis</name>
    <dbReference type="NCBI Taxonomy" id="179855"/>
    <lineage>
        <taxon>Eukaryota</taxon>
        <taxon>Fungi</taxon>
        <taxon>Dikarya</taxon>
        <taxon>Basidiomycota</taxon>
        <taxon>Agaricomycotina</taxon>
        <taxon>Agaricomycetes</taxon>
        <taxon>Agaricomycetidae</taxon>
        <taxon>Agaricales</taxon>
        <taxon>Agaricineae</taxon>
        <taxon>Crepidotaceae</taxon>
        <taxon>Crepidotus</taxon>
    </lineage>
</organism>